<proteinExistence type="predicted"/>
<accession>A0ACB9GV74</accession>
<reference evidence="2" key="1">
    <citation type="journal article" date="2022" name="Mol. Ecol. Resour.">
        <title>The genomes of chicory, endive, great burdock and yacon provide insights into Asteraceae palaeo-polyploidization history and plant inulin production.</title>
        <authorList>
            <person name="Fan W."/>
            <person name="Wang S."/>
            <person name="Wang H."/>
            <person name="Wang A."/>
            <person name="Jiang F."/>
            <person name="Liu H."/>
            <person name="Zhao H."/>
            <person name="Xu D."/>
            <person name="Zhang Y."/>
        </authorList>
    </citation>
    <scope>NUCLEOTIDE SEQUENCE [LARGE SCALE GENOMIC DNA]</scope>
    <source>
        <strain evidence="2">cv. Yunnan</strain>
    </source>
</reference>
<protein>
    <submittedName>
        <fullName evidence="1">Uncharacterized protein</fullName>
    </submittedName>
</protein>
<dbReference type="EMBL" id="CM042030">
    <property type="protein sequence ID" value="KAI3787410.1"/>
    <property type="molecule type" value="Genomic_DNA"/>
</dbReference>
<organism evidence="1 2">
    <name type="scientific">Smallanthus sonchifolius</name>
    <dbReference type="NCBI Taxonomy" id="185202"/>
    <lineage>
        <taxon>Eukaryota</taxon>
        <taxon>Viridiplantae</taxon>
        <taxon>Streptophyta</taxon>
        <taxon>Embryophyta</taxon>
        <taxon>Tracheophyta</taxon>
        <taxon>Spermatophyta</taxon>
        <taxon>Magnoliopsida</taxon>
        <taxon>eudicotyledons</taxon>
        <taxon>Gunneridae</taxon>
        <taxon>Pentapetalae</taxon>
        <taxon>asterids</taxon>
        <taxon>campanulids</taxon>
        <taxon>Asterales</taxon>
        <taxon>Asteraceae</taxon>
        <taxon>Asteroideae</taxon>
        <taxon>Heliantheae alliance</taxon>
        <taxon>Millerieae</taxon>
        <taxon>Smallanthus</taxon>
    </lineage>
</organism>
<reference evidence="1 2" key="2">
    <citation type="journal article" date="2022" name="Mol. Ecol. Resour.">
        <title>The genomes of chicory, endive, great burdock and yacon provide insights into Asteraceae paleo-polyploidization history and plant inulin production.</title>
        <authorList>
            <person name="Fan W."/>
            <person name="Wang S."/>
            <person name="Wang H."/>
            <person name="Wang A."/>
            <person name="Jiang F."/>
            <person name="Liu H."/>
            <person name="Zhao H."/>
            <person name="Xu D."/>
            <person name="Zhang Y."/>
        </authorList>
    </citation>
    <scope>NUCLEOTIDE SEQUENCE [LARGE SCALE GENOMIC DNA]</scope>
    <source>
        <strain evidence="2">cv. Yunnan</strain>
        <tissue evidence="1">Leaves</tissue>
    </source>
</reference>
<keyword evidence="2" id="KW-1185">Reference proteome</keyword>
<evidence type="ECO:0000313" key="1">
    <source>
        <dbReference type="EMBL" id="KAI3787410.1"/>
    </source>
</evidence>
<name>A0ACB9GV74_9ASTR</name>
<gene>
    <name evidence="1" type="ORF">L1987_41863</name>
</gene>
<evidence type="ECO:0000313" key="2">
    <source>
        <dbReference type="Proteomes" id="UP001056120"/>
    </source>
</evidence>
<dbReference type="Proteomes" id="UP001056120">
    <property type="component" value="Linkage Group LG13"/>
</dbReference>
<comment type="caution">
    <text evidence="1">The sequence shown here is derived from an EMBL/GenBank/DDBJ whole genome shotgun (WGS) entry which is preliminary data.</text>
</comment>
<sequence>MGHSAAVWDSRLAIETTKDWNGIEQIVLRNPQGGSARVSLHGGQVVSWRNERGEELLFTSSKDLGEKATG</sequence>